<reference evidence="10" key="1">
    <citation type="submission" date="2021-02" db="EMBL/GenBank/DDBJ databases">
        <authorList>
            <person name="Dougan E. K."/>
            <person name="Rhodes N."/>
            <person name="Thang M."/>
            <person name="Chan C."/>
        </authorList>
    </citation>
    <scope>NUCLEOTIDE SEQUENCE</scope>
</reference>
<feature type="transmembrane region" description="Helical" evidence="8">
    <location>
        <begin position="102"/>
        <end position="120"/>
    </location>
</feature>
<evidence type="ECO:0000256" key="1">
    <source>
        <dbReference type="ARBA" id="ARBA00004141"/>
    </source>
</evidence>
<protein>
    <submittedName>
        <fullName evidence="10">RWA3 protein</fullName>
    </submittedName>
</protein>
<dbReference type="GO" id="GO:0010411">
    <property type="term" value="P:xyloglucan metabolic process"/>
    <property type="evidence" value="ECO:0007669"/>
    <property type="project" value="TreeGrafter"/>
</dbReference>
<organism evidence="10 11">
    <name type="scientific">Symbiodinium necroappetens</name>
    <dbReference type="NCBI Taxonomy" id="1628268"/>
    <lineage>
        <taxon>Eukaryota</taxon>
        <taxon>Sar</taxon>
        <taxon>Alveolata</taxon>
        <taxon>Dinophyceae</taxon>
        <taxon>Suessiales</taxon>
        <taxon>Symbiodiniaceae</taxon>
        <taxon>Symbiodinium</taxon>
    </lineage>
</organism>
<evidence type="ECO:0000256" key="2">
    <source>
        <dbReference type="ARBA" id="ARBA00010666"/>
    </source>
</evidence>
<evidence type="ECO:0000256" key="3">
    <source>
        <dbReference type="ARBA" id="ARBA00022679"/>
    </source>
</evidence>
<evidence type="ECO:0000256" key="7">
    <source>
        <dbReference type="ARBA" id="ARBA00023180"/>
    </source>
</evidence>
<feature type="transmembrane region" description="Helical" evidence="8">
    <location>
        <begin position="20"/>
        <end position="39"/>
    </location>
</feature>
<comment type="similarity">
    <text evidence="2">Belongs to the PC-esterase family. CASD1 subfamily.</text>
</comment>
<dbReference type="Proteomes" id="UP000601435">
    <property type="component" value="Unassembled WGS sequence"/>
</dbReference>
<keyword evidence="3" id="KW-0808">Transferase</keyword>
<evidence type="ECO:0000259" key="9">
    <source>
        <dbReference type="Pfam" id="PF07779"/>
    </source>
</evidence>
<dbReference type="OrthoDB" id="432605at2759"/>
<sequence length="518" mass="58930">MLFLLVRYHYFEEKEVYNAIRVYIAAYVWMTGYGNFFLYRKGKSYTIRRTLQMLFRLNFLGFAVCTVLGNEYMLYYICAMHTIFTVFVLLAMYIGHSLNTSGTVLWVKIVLTFALTLFLYDGPDIIFRLVFGTLPGVRPLFAFHDPLHPEFTDEMHEFHFRSGLDRFIWIVGMVFALHYEHAAAFLQKLEKDSWPKQAVVRSGMILVSACVGIAWWHFAFRLPKLEYNKIHPYTSFVPLTIYLMVRNLTPTLREYHLHLFAYMGRVTLETYIFQFHIWMRTTGLNGSPKKLLAVFSHLTGVLRDELIPESLQGRALQSLKSGAPVNLEMHPRTLSLLHRDESLEAQLAMEQWQVMVVEVGRESCAGSILAGSQPSDDLVSAGLDSWQVVDTEGLVVAEDDVVDALQTGRGSVEAKMERMLTWMLAPAVHGIPKLGVLPAEERAAELLCQHDREVEAAVREVVAGSERSVSTVVLNFCLERIPVLGCNLRSILIVAAMYGHDLESARVQHEALLCLVPP</sequence>
<dbReference type="GO" id="GO:0045492">
    <property type="term" value="P:xylan biosynthetic process"/>
    <property type="evidence" value="ECO:0007669"/>
    <property type="project" value="TreeGrafter"/>
</dbReference>
<evidence type="ECO:0000313" key="10">
    <source>
        <dbReference type="EMBL" id="CAE7652266.1"/>
    </source>
</evidence>
<keyword evidence="11" id="KW-1185">Reference proteome</keyword>
<dbReference type="PANTHER" id="PTHR13533">
    <property type="entry name" value="N-ACETYLNEURAMINATE 9-O-ACETYLTRANSFERASE"/>
    <property type="match status" value="1"/>
</dbReference>
<dbReference type="GO" id="GO:0016407">
    <property type="term" value="F:acetyltransferase activity"/>
    <property type="evidence" value="ECO:0007669"/>
    <property type="project" value="TreeGrafter"/>
</dbReference>
<name>A0A812W0R1_9DINO</name>
<evidence type="ECO:0000256" key="4">
    <source>
        <dbReference type="ARBA" id="ARBA00022692"/>
    </source>
</evidence>
<dbReference type="Pfam" id="PF07779">
    <property type="entry name" value="Cas1_AcylT"/>
    <property type="match status" value="1"/>
</dbReference>
<keyword evidence="4 8" id="KW-0812">Transmembrane</keyword>
<dbReference type="PANTHER" id="PTHR13533:SF1">
    <property type="entry name" value="N-ACETYLNEURAMINATE 9-O-ACETYLTRANSFERASE"/>
    <property type="match status" value="1"/>
</dbReference>
<evidence type="ECO:0000256" key="8">
    <source>
        <dbReference type="SAM" id="Phobius"/>
    </source>
</evidence>
<feature type="non-terminal residue" evidence="10">
    <location>
        <position position="1"/>
    </location>
</feature>
<dbReference type="AlphaFoldDB" id="A0A812W0R1"/>
<dbReference type="GO" id="GO:0005794">
    <property type="term" value="C:Golgi apparatus"/>
    <property type="evidence" value="ECO:0007669"/>
    <property type="project" value="TreeGrafter"/>
</dbReference>
<evidence type="ECO:0000256" key="5">
    <source>
        <dbReference type="ARBA" id="ARBA00022989"/>
    </source>
</evidence>
<evidence type="ECO:0000256" key="6">
    <source>
        <dbReference type="ARBA" id="ARBA00023136"/>
    </source>
</evidence>
<keyword evidence="7" id="KW-0325">Glycoprotein</keyword>
<keyword evidence="6 8" id="KW-0472">Membrane</keyword>
<feature type="transmembrane region" description="Helical" evidence="8">
    <location>
        <begin position="198"/>
        <end position="218"/>
    </location>
</feature>
<proteinExistence type="inferred from homology"/>
<dbReference type="EMBL" id="CAJNJA010031054">
    <property type="protein sequence ID" value="CAE7652266.1"/>
    <property type="molecule type" value="Genomic_DNA"/>
</dbReference>
<feature type="transmembrane region" description="Helical" evidence="8">
    <location>
        <begin position="167"/>
        <end position="186"/>
    </location>
</feature>
<comment type="caution">
    <text evidence="10">The sequence shown here is derived from an EMBL/GenBank/DDBJ whole genome shotgun (WGS) entry which is preliminary data.</text>
</comment>
<evidence type="ECO:0000313" key="11">
    <source>
        <dbReference type="Proteomes" id="UP000601435"/>
    </source>
</evidence>
<dbReference type="GO" id="GO:0016020">
    <property type="term" value="C:membrane"/>
    <property type="evidence" value="ECO:0007669"/>
    <property type="project" value="UniProtKB-SubCell"/>
</dbReference>
<dbReference type="InterPro" id="IPR012419">
    <property type="entry name" value="Cas1_AcylTrans_dom"/>
</dbReference>
<keyword evidence="5 8" id="KW-1133">Transmembrane helix</keyword>
<accession>A0A812W0R1</accession>
<gene>
    <name evidence="10" type="primary">RWA3</name>
    <name evidence="10" type="ORF">SNEC2469_LOCUS18457</name>
</gene>
<feature type="transmembrane region" description="Helical" evidence="8">
    <location>
        <begin position="74"/>
        <end position="95"/>
    </location>
</feature>
<feature type="domain" description="Cas1p 10 TM acyl transferase" evidence="9">
    <location>
        <begin position="15"/>
        <end position="279"/>
    </location>
</feature>
<comment type="subcellular location">
    <subcellularLocation>
        <location evidence="1">Membrane</location>
        <topology evidence="1">Multi-pass membrane protein</topology>
    </subcellularLocation>
</comment>